<dbReference type="EMBL" id="BARV01023715">
    <property type="protein sequence ID" value="GAI39924.1"/>
    <property type="molecule type" value="Genomic_DNA"/>
</dbReference>
<evidence type="ECO:0000313" key="2">
    <source>
        <dbReference type="EMBL" id="GAI39924.1"/>
    </source>
</evidence>
<sequence>PRIKLNPLDPALLDYSSQQNERRGFSHLAIGVFYAFRHPKGHERVDTHWGDISPYEALDQLIVISYLMKRIDEAKA</sequence>
<feature type="non-terminal residue" evidence="2">
    <location>
        <position position="1"/>
    </location>
</feature>
<name>X1Q9H5_9ZZZZ</name>
<evidence type="ECO:0000259" key="1">
    <source>
        <dbReference type="Pfam" id="PF09509"/>
    </source>
</evidence>
<accession>X1Q9H5</accession>
<comment type="caution">
    <text evidence="2">The sequence shown here is derived from an EMBL/GenBank/DDBJ whole genome shotgun (WGS) entry which is preliminary data.</text>
</comment>
<organism evidence="2">
    <name type="scientific">marine sediment metagenome</name>
    <dbReference type="NCBI Taxonomy" id="412755"/>
    <lineage>
        <taxon>unclassified sequences</taxon>
        <taxon>metagenomes</taxon>
        <taxon>ecological metagenomes</taxon>
    </lineage>
</organism>
<dbReference type="InterPro" id="IPR012654">
    <property type="entry name" value="CHP02391"/>
</dbReference>
<dbReference type="Pfam" id="PF09509">
    <property type="entry name" value="Hypoth_Ymh"/>
    <property type="match status" value="1"/>
</dbReference>
<reference evidence="2" key="1">
    <citation type="journal article" date="2014" name="Front. Microbiol.">
        <title>High frequency of phylogenetically diverse reductive dehalogenase-homologous genes in deep subseafloor sedimentary metagenomes.</title>
        <authorList>
            <person name="Kawai M."/>
            <person name="Futagami T."/>
            <person name="Toyoda A."/>
            <person name="Takaki Y."/>
            <person name="Nishi S."/>
            <person name="Hori S."/>
            <person name="Arai W."/>
            <person name="Tsubouchi T."/>
            <person name="Morono Y."/>
            <person name="Uchiyama I."/>
            <person name="Ito T."/>
            <person name="Fujiyama A."/>
            <person name="Inagaki F."/>
            <person name="Takami H."/>
        </authorList>
    </citation>
    <scope>NUCLEOTIDE SEQUENCE</scope>
    <source>
        <strain evidence="2">Expedition CK06-06</strain>
    </source>
</reference>
<gene>
    <name evidence="2" type="ORF">S06H3_38854</name>
</gene>
<proteinExistence type="predicted"/>
<protein>
    <recommendedName>
        <fullName evidence="1">Conserved hypothetical protein CHP02391 domain-containing protein</fullName>
    </recommendedName>
</protein>
<feature type="domain" description="Conserved hypothetical protein CHP02391" evidence="1">
    <location>
        <begin position="12"/>
        <end position="71"/>
    </location>
</feature>
<dbReference type="AlphaFoldDB" id="X1Q9H5"/>